<dbReference type="PANTHER" id="PTHR33361:SF16">
    <property type="entry name" value="DUF885 DOMAIN-CONTAINING PROTEIN"/>
    <property type="match status" value="1"/>
</dbReference>
<evidence type="ECO:0008006" key="2">
    <source>
        <dbReference type="Google" id="ProtNLM"/>
    </source>
</evidence>
<dbReference type="AlphaFoldDB" id="A0A381NDF1"/>
<accession>A0A381NDF1</accession>
<dbReference type="EMBL" id="UINC01000281">
    <property type="protein sequence ID" value="SUZ52557.1"/>
    <property type="molecule type" value="Genomic_DNA"/>
</dbReference>
<proteinExistence type="predicted"/>
<evidence type="ECO:0000313" key="1">
    <source>
        <dbReference type="EMBL" id="SUZ52557.1"/>
    </source>
</evidence>
<protein>
    <recommendedName>
        <fullName evidence="2">DUF885 domain-containing protein</fullName>
    </recommendedName>
</protein>
<sequence>MTFLLAGCSGEESNDGTLNEVTSQPVIDSPASDFADSNTENVRLNLWFDQKFEEQLDFSPEFRTRLGDKTDYDRFNDYTAAQQDKVLQWRRDSVAELESEFDYNVLTEDGKLSWDMWVFSLDQAERGVAFRNHGYIFGRGGPHTRFPTFLINYHRVDNKQDLDAYLSRLQDIDRAIGELLDRAKVTSASGVRQPGFAYEFAVTEIGRVTSGVPFNNNDTTPNSALWADIKGKIDNLLATDLIAEEEAQSYYQAARDILSGEVLAAYNKVLAWLEEDKQFSSSEPQGVWALPNGEDFYNYRLSLMTTLDYNAEEIHEIGLSEVARLRGEMEKIKTAVGFEDDLQEFFSFMRESEQFYYSNDDDGRSAYLENNYAYLDFINAKIPEYFGRLPKADLEIRRVEPYREQPGAAQHYMSGTPDGSRPGVYYSHMIDMANLPIYQIEDVLYHEGIPGHHMQISIQQELTDVPRFRTQYRTTAYTEGWGLYAEWLAKEMGGFEDPYSDFGRLSGEMWRAIRLVVDTGIHAKRWSLDQAVDFFQQNSSQPEGTILSEIQRYFTGPGQATAYKMGMIKFQEFRQLAEEQMDDSFDIREFHDVVLGAGALPMPMVEARVQRWIADKLGVGL</sequence>
<dbReference type="InterPro" id="IPR010281">
    <property type="entry name" value="DUF885"/>
</dbReference>
<reference evidence="1" key="1">
    <citation type="submission" date="2018-05" db="EMBL/GenBank/DDBJ databases">
        <authorList>
            <person name="Lanie J.A."/>
            <person name="Ng W.-L."/>
            <person name="Kazmierczak K.M."/>
            <person name="Andrzejewski T.M."/>
            <person name="Davidsen T.M."/>
            <person name="Wayne K.J."/>
            <person name="Tettelin H."/>
            <person name="Glass J.I."/>
            <person name="Rusch D."/>
            <person name="Podicherti R."/>
            <person name="Tsui H.-C.T."/>
            <person name="Winkler M.E."/>
        </authorList>
    </citation>
    <scope>NUCLEOTIDE SEQUENCE</scope>
</reference>
<organism evidence="1">
    <name type="scientific">marine metagenome</name>
    <dbReference type="NCBI Taxonomy" id="408172"/>
    <lineage>
        <taxon>unclassified sequences</taxon>
        <taxon>metagenomes</taxon>
        <taxon>ecological metagenomes</taxon>
    </lineage>
</organism>
<dbReference type="PANTHER" id="PTHR33361">
    <property type="entry name" value="GLR0591 PROTEIN"/>
    <property type="match status" value="1"/>
</dbReference>
<dbReference type="Pfam" id="PF05960">
    <property type="entry name" value="DUF885"/>
    <property type="match status" value="1"/>
</dbReference>
<gene>
    <name evidence="1" type="ORF">METZ01_LOCUS5411</name>
</gene>
<name>A0A381NDF1_9ZZZZ</name>